<dbReference type="PROSITE" id="PS00237">
    <property type="entry name" value="G_PROTEIN_RECEP_F1_1"/>
    <property type="match status" value="1"/>
</dbReference>
<evidence type="ECO:0000256" key="4">
    <source>
        <dbReference type="ARBA" id="ARBA00023040"/>
    </source>
</evidence>
<dbReference type="InterPro" id="IPR017452">
    <property type="entry name" value="GPCR_Rhodpsn_7TM"/>
</dbReference>
<feature type="transmembrane region" description="Helical" evidence="9">
    <location>
        <begin position="268"/>
        <end position="287"/>
    </location>
</feature>
<dbReference type="STRING" id="7868.ENSCMIP00000045070"/>
<dbReference type="PANTHER" id="PTHR24235:SF11">
    <property type="entry name" value="PROLACTIN-RELEASING PEPTIDE RECEPTOR"/>
    <property type="match status" value="1"/>
</dbReference>
<dbReference type="Gene3D" id="1.20.1070.10">
    <property type="entry name" value="Rhodopsin 7-helix transmembrane proteins"/>
    <property type="match status" value="1"/>
</dbReference>
<dbReference type="AlphaFoldDB" id="A0A4W3KF46"/>
<dbReference type="PROSITE" id="PS50262">
    <property type="entry name" value="G_PROTEIN_RECEP_F1_2"/>
    <property type="match status" value="1"/>
</dbReference>
<dbReference type="FunFam" id="1.20.1070.10:FF:000291">
    <property type="entry name" value="Predicted protein"/>
    <property type="match status" value="1"/>
</dbReference>
<keyword evidence="12" id="KW-1185">Reference proteome</keyword>
<comment type="similarity">
    <text evidence="8">Belongs to the G-protein coupled receptor 1 family.</text>
</comment>
<accession>A0A4W3KF46</accession>
<evidence type="ECO:0000313" key="12">
    <source>
        <dbReference type="Proteomes" id="UP000314986"/>
    </source>
</evidence>
<dbReference type="OMA" id="WPRKIVP"/>
<keyword evidence="7 8" id="KW-0807">Transducer</keyword>
<evidence type="ECO:0000256" key="1">
    <source>
        <dbReference type="ARBA" id="ARBA00004141"/>
    </source>
</evidence>
<proteinExistence type="inferred from homology"/>
<dbReference type="GO" id="GO:0004983">
    <property type="term" value="F:neuropeptide Y receptor activity"/>
    <property type="evidence" value="ECO:0007669"/>
    <property type="project" value="InterPro"/>
</dbReference>
<evidence type="ECO:0000259" key="10">
    <source>
        <dbReference type="PROSITE" id="PS50262"/>
    </source>
</evidence>
<dbReference type="GO" id="GO:0042923">
    <property type="term" value="F:neuropeptide binding"/>
    <property type="evidence" value="ECO:0007669"/>
    <property type="project" value="TreeGrafter"/>
</dbReference>
<reference evidence="12" key="2">
    <citation type="journal article" date="2007" name="PLoS Biol.">
        <title>Survey sequencing and comparative analysis of the elephant shark (Callorhinchus milii) genome.</title>
        <authorList>
            <person name="Venkatesh B."/>
            <person name="Kirkness E.F."/>
            <person name="Loh Y.H."/>
            <person name="Halpern A.L."/>
            <person name="Lee A.P."/>
            <person name="Johnson J."/>
            <person name="Dandona N."/>
            <person name="Viswanathan L.D."/>
            <person name="Tay A."/>
            <person name="Venter J.C."/>
            <person name="Strausberg R.L."/>
            <person name="Brenner S."/>
        </authorList>
    </citation>
    <scope>NUCLEOTIDE SEQUENCE [LARGE SCALE GENOMIC DNA]</scope>
</reference>
<evidence type="ECO:0000256" key="7">
    <source>
        <dbReference type="ARBA" id="ARBA00023224"/>
    </source>
</evidence>
<feature type="transmembrane region" description="Helical" evidence="9">
    <location>
        <begin position="307"/>
        <end position="329"/>
    </location>
</feature>
<keyword evidence="2 8" id="KW-0812">Transmembrane</keyword>
<feature type="transmembrane region" description="Helical" evidence="9">
    <location>
        <begin position="53"/>
        <end position="77"/>
    </location>
</feature>
<evidence type="ECO:0000256" key="6">
    <source>
        <dbReference type="ARBA" id="ARBA00023170"/>
    </source>
</evidence>
<reference evidence="11" key="4">
    <citation type="submission" date="2025-08" db="UniProtKB">
        <authorList>
            <consortium name="Ensembl"/>
        </authorList>
    </citation>
    <scope>IDENTIFICATION</scope>
</reference>
<sequence length="360" mass="40414">IQHSLPSLALYPSLSLSLPPSLSVSACVYVFAAFNISNPAFQGLQLIHHLKTLIIPLYSIVVVMGILGNCLLVYVIARVKKMHNVTNFLIGNLASSDVLMCTACIPLTLAYVFEPGGWLFGRAACHLVLFLQPVTVYVSIFTLTAIAVDRYVAIVHPLRRRVSLKLSAYLMVSVWALACCLALPATAHTYYVELKDQGVAICEEFWERKDEERRAYACSLLAITYILPLTIILVSYLRISVKLKNRVVPGSVTQTQADWDKARRKRTFCLLVVVVTVFGACWLPLHAFNIVRDIDIDIIDKYYFNLVQLSCHWLAMSSACYNPFIYAWLHDSFRQELKKLLTWPGRVTPLGQSVTVSVVL</sequence>
<feature type="transmembrane region" description="Helical" evidence="9">
    <location>
        <begin position="214"/>
        <end position="237"/>
    </location>
</feature>
<dbReference type="Proteomes" id="UP000314986">
    <property type="component" value="Unassembled WGS sequence"/>
</dbReference>
<dbReference type="InterPro" id="IPR001402">
    <property type="entry name" value="Prolrel_pep_rcpt"/>
</dbReference>
<dbReference type="GO" id="GO:0043005">
    <property type="term" value="C:neuron projection"/>
    <property type="evidence" value="ECO:0007669"/>
    <property type="project" value="TreeGrafter"/>
</dbReference>
<keyword evidence="6 8" id="KW-0675">Receptor</keyword>
<dbReference type="GeneTree" id="ENSGT00940000162008"/>
<dbReference type="InterPro" id="IPR000276">
    <property type="entry name" value="GPCR_Rhodpsn"/>
</dbReference>
<evidence type="ECO:0000256" key="8">
    <source>
        <dbReference type="RuleBase" id="RU000688"/>
    </source>
</evidence>
<evidence type="ECO:0000256" key="9">
    <source>
        <dbReference type="SAM" id="Phobius"/>
    </source>
</evidence>
<dbReference type="SUPFAM" id="SSF81321">
    <property type="entry name" value="Family A G protein-coupled receptor-like"/>
    <property type="match status" value="1"/>
</dbReference>
<dbReference type="Pfam" id="PF00001">
    <property type="entry name" value="7tm_1"/>
    <property type="match status" value="1"/>
</dbReference>
<protein>
    <submittedName>
        <fullName evidence="11">Prolactin releasing hormone receptor</fullName>
    </submittedName>
</protein>
<dbReference type="CDD" id="cd15394">
    <property type="entry name" value="7tmA_PrRP_R"/>
    <property type="match status" value="1"/>
</dbReference>
<keyword evidence="3 9" id="KW-1133">Transmembrane helix</keyword>
<dbReference type="PANTHER" id="PTHR24235">
    <property type="entry name" value="NEUROPEPTIDE Y RECEPTOR"/>
    <property type="match status" value="1"/>
</dbReference>
<reference evidence="12" key="3">
    <citation type="journal article" date="2014" name="Nature">
        <title>Elephant shark genome provides unique insights into gnathostome evolution.</title>
        <authorList>
            <consortium name="International Elephant Shark Genome Sequencing Consortium"/>
            <person name="Venkatesh B."/>
            <person name="Lee A.P."/>
            <person name="Ravi V."/>
            <person name="Maurya A.K."/>
            <person name="Lian M.M."/>
            <person name="Swann J.B."/>
            <person name="Ohta Y."/>
            <person name="Flajnik M.F."/>
            <person name="Sutoh Y."/>
            <person name="Kasahara M."/>
            <person name="Hoon S."/>
            <person name="Gangu V."/>
            <person name="Roy S.W."/>
            <person name="Irimia M."/>
            <person name="Korzh V."/>
            <person name="Kondrychyn I."/>
            <person name="Lim Z.W."/>
            <person name="Tay B.H."/>
            <person name="Tohari S."/>
            <person name="Kong K.W."/>
            <person name="Ho S."/>
            <person name="Lorente-Galdos B."/>
            <person name="Quilez J."/>
            <person name="Marques-Bonet T."/>
            <person name="Raney B.J."/>
            <person name="Ingham P.W."/>
            <person name="Tay A."/>
            <person name="Hillier L.W."/>
            <person name="Minx P."/>
            <person name="Boehm T."/>
            <person name="Wilson R.K."/>
            <person name="Brenner S."/>
            <person name="Warren W.C."/>
        </authorList>
    </citation>
    <scope>NUCLEOTIDE SEQUENCE [LARGE SCALE GENOMIC DNA]</scope>
</reference>
<reference evidence="11" key="5">
    <citation type="submission" date="2025-09" db="UniProtKB">
        <authorList>
            <consortium name="Ensembl"/>
        </authorList>
    </citation>
    <scope>IDENTIFICATION</scope>
</reference>
<keyword evidence="5 9" id="KW-0472">Membrane</keyword>
<feature type="transmembrane region" description="Helical" evidence="9">
    <location>
        <begin position="119"/>
        <end position="148"/>
    </location>
</feature>
<dbReference type="PRINTS" id="PR01018">
    <property type="entry name" value="PRPRECEPTOR"/>
</dbReference>
<evidence type="ECO:0000256" key="5">
    <source>
        <dbReference type="ARBA" id="ARBA00023136"/>
    </source>
</evidence>
<dbReference type="SMART" id="SM01381">
    <property type="entry name" value="7TM_GPCR_Srsx"/>
    <property type="match status" value="1"/>
</dbReference>
<name>A0A4W3KF46_CALMI</name>
<dbReference type="InParanoid" id="A0A4W3KF46"/>
<feature type="transmembrane region" description="Helical" evidence="9">
    <location>
        <begin position="168"/>
        <end position="187"/>
    </location>
</feature>
<keyword evidence="4 8" id="KW-0297">G-protein coupled receptor</keyword>
<reference evidence="12" key="1">
    <citation type="journal article" date="2006" name="Science">
        <title>Ancient noncoding elements conserved in the human genome.</title>
        <authorList>
            <person name="Venkatesh B."/>
            <person name="Kirkness E.F."/>
            <person name="Loh Y.H."/>
            <person name="Halpern A.L."/>
            <person name="Lee A.P."/>
            <person name="Johnson J."/>
            <person name="Dandona N."/>
            <person name="Viswanathan L.D."/>
            <person name="Tay A."/>
            <person name="Venter J.C."/>
            <person name="Strausberg R.L."/>
            <person name="Brenner S."/>
        </authorList>
    </citation>
    <scope>NUCLEOTIDE SEQUENCE [LARGE SCALE GENOMIC DNA]</scope>
</reference>
<organism evidence="11 12">
    <name type="scientific">Callorhinchus milii</name>
    <name type="common">Ghost shark</name>
    <dbReference type="NCBI Taxonomy" id="7868"/>
    <lineage>
        <taxon>Eukaryota</taxon>
        <taxon>Metazoa</taxon>
        <taxon>Chordata</taxon>
        <taxon>Craniata</taxon>
        <taxon>Vertebrata</taxon>
        <taxon>Chondrichthyes</taxon>
        <taxon>Holocephali</taxon>
        <taxon>Chimaeriformes</taxon>
        <taxon>Callorhinchidae</taxon>
        <taxon>Callorhinchus</taxon>
    </lineage>
</organism>
<feature type="transmembrane region" description="Helical" evidence="9">
    <location>
        <begin position="89"/>
        <end position="113"/>
    </location>
</feature>
<dbReference type="GO" id="GO:0005886">
    <property type="term" value="C:plasma membrane"/>
    <property type="evidence" value="ECO:0007669"/>
    <property type="project" value="TreeGrafter"/>
</dbReference>
<feature type="transmembrane region" description="Helical" evidence="9">
    <location>
        <begin position="21"/>
        <end position="41"/>
    </location>
</feature>
<evidence type="ECO:0000256" key="3">
    <source>
        <dbReference type="ARBA" id="ARBA00022989"/>
    </source>
</evidence>
<evidence type="ECO:0000313" key="11">
    <source>
        <dbReference type="Ensembl" id="ENSCMIP00000045070.1"/>
    </source>
</evidence>
<feature type="domain" description="G-protein coupled receptors family 1 profile" evidence="10">
    <location>
        <begin position="68"/>
        <end position="326"/>
    </location>
</feature>
<dbReference type="Ensembl" id="ENSCMIT00000045715.1">
    <property type="protein sequence ID" value="ENSCMIP00000045070.1"/>
    <property type="gene ID" value="ENSCMIG00000018628.1"/>
</dbReference>
<comment type="subcellular location">
    <subcellularLocation>
        <location evidence="1">Membrane</location>
        <topology evidence="1">Multi-pass membrane protein</topology>
    </subcellularLocation>
</comment>
<dbReference type="PRINTS" id="PR00237">
    <property type="entry name" value="GPCRRHODOPSN"/>
</dbReference>
<evidence type="ECO:0000256" key="2">
    <source>
        <dbReference type="ARBA" id="ARBA00022692"/>
    </source>
</evidence>